<dbReference type="Gene3D" id="2.130.10.10">
    <property type="entry name" value="YVTN repeat-like/Quinoprotein amine dehydrogenase"/>
    <property type="match status" value="1"/>
</dbReference>
<dbReference type="OrthoDB" id="10261640at2759"/>
<evidence type="ECO:0000313" key="6">
    <source>
        <dbReference type="EMBL" id="CAG9784307.1"/>
    </source>
</evidence>
<feature type="region of interest" description="Disordered" evidence="4">
    <location>
        <begin position="1"/>
        <end position="24"/>
    </location>
</feature>
<feature type="compositionally biased region" description="Polar residues" evidence="4">
    <location>
        <begin position="1"/>
        <end position="14"/>
    </location>
</feature>
<dbReference type="InterPro" id="IPR051179">
    <property type="entry name" value="WD_repeat_multifunction"/>
</dbReference>
<proteinExistence type="predicted"/>
<name>A0A9N9W8D4_9NEOP</name>
<evidence type="ECO:0000256" key="4">
    <source>
        <dbReference type="SAM" id="MobiDB-lite"/>
    </source>
</evidence>
<organism evidence="6 7">
    <name type="scientific">Diatraea saccharalis</name>
    <name type="common">sugarcane borer</name>
    <dbReference type="NCBI Taxonomy" id="40085"/>
    <lineage>
        <taxon>Eukaryota</taxon>
        <taxon>Metazoa</taxon>
        <taxon>Ecdysozoa</taxon>
        <taxon>Arthropoda</taxon>
        <taxon>Hexapoda</taxon>
        <taxon>Insecta</taxon>
        <taxon>Pterygota</taxon>
        <taxon>Neoptera</taxon>
        <taxon>Endopterygota</taxon>
        <taxon>Lepidoptera</taxon>
        <taxon>Glossata</taxon>
        <taxon>Ditrysia</taxon>
        <taxon>Pyraloidea</taxon>
        <taxon>Crambidae</taxon>
        <taxon>Crambinae</taxon>
        <taxon>Diatraea</taxon>
    </lineage>
</organism>
<feature type="repeat" description="WD" evidence="3">
    <location>
        <begin position="362"/>
        <end position="402"/>
    </location>
</feature>
<dbReference type="InterPro" id="IPR015943">
    <property type="entry name" value="WD40/YVTN_repeat-like_dom_sf"/>
</dbReference>
<evidence type="ECO:0000256" key="1">
    <source>
        <dbReference type="ARBA" id="ARBA00022574"/>
    </source>
</evidence>
<evidence type="ECO:0000313" key="7">
    <source>
        <dbReference type="Proteomes" id="UP001153714"/>
    </source>
</evidence>
<dbReference type="InterPro" id="IPR001680">
    <property type="entry name" value="WD40_rpt"/>
</dbReference>
<evidence type="ECO:0000256" key="2">
    <source>
        <dbReference type="ARBA" id="ARBA00022737"/>
    </source>
</evidence>
<sequence>MKNVQEDTPPSSINGDEISNMDEDGIVYYEEMEEVQFDDEIDGEEDYTDIEPPEDHAALVFDKHSGSVFCGNLHPEGKLAVTGGEDDMAHVWSTETGEIVMKCDGHKDSVIFAEFSFCGTYLATGDMSGVIKVWQCNENPQHPWPVIFEYEAGDLSLGFWHFGARVLIVGTDSGDIFIFKIPTGETKVLQGHNIKIECAKVFRDGKRLAAGYEDGAMKIWDLKNCQVIHQVPSNIHQMRITDVDTHPENNLVASISTDGKVVLTASTSGKVVSQLQTDNDLEVVIFSHDPQLDYFAIGTLNGSVSIWDSTRQMIRYHCSKTGDEDATGVTKMLWIKDHLVTAGLDGSVTVYEGRSGKKLHVFTGHASELLDMCYNDKANILLTTSDDGTARIFKYEFNKEND</sequence>
<dbReference type="InterPro" id="IPR019775">
    <property type="entry name" value="WD40_repeat_CS"/>
</dbReference>
<protein>
    <recommendedName>
        <fullName evidence="5">Anaphase-promoting complex subunit 4-like WD40 domain-containing protein</fullName>
    </recommendedName>
</protein>
<gene>
    <name evidence="6" type="ORF">DIATSA_LOCUS2409</name>
</gene>
<accession>A0A9N9W8D4</accession>
<feature type="repeat" description="WD" evidence="3">
    <location>
        <begin position="103"/>
        <end position="135"/>
    </location>
</feature>
<dbReference type="EMBL" id="OU893343">
    <property type="protein sequence ID" value="CAG9784307.1"/>
    <property type="molecule type" value="Genomic_DNA"/>
</dbReference>
<reference evidence="6" key="1">
    <citation type="submission" date="2021-12" db="EMBL/GenBank/DDBJ databases">
        <authorList>
            <person name="King R."/>
        </authorList>
    </citation>
    <scope>NUCLEOTIDE SEQUENCE</scope>
</reference>
<dbReference type="SUPFAM" id="SSF50978">
    <property type="entry name" value="WD40 repeat-like"/>
    <property type="match status" value="1"/>
</dbReference>
<keyword evidence="7" id="KW-1185">Reference proteome</keyword>
<dbReference type="SMART" id="SM00320">
    <property type="entry name" value="WD40"/>
    <property type="match status" value="7"/>
</dbReference>
<dbReference type="PROSITE" id="PS00678">
    <property type="entry name" value="WD_REPEATS_1"/>
    <property type="match status" value="1"/>
</dbReference>
<dbReference type="Pfam" id="PF12894">
    <property type="entry name" value="ANAPC4_WD40"/>
    <property type="match status" value="1"/>
</dbReference>
<evidence type="ECO:0000256" key="3">
    <source>
        <dbReference type="PROSITE-ProRule" id="PRU00221"/>
    </source>
</evidence>
<feature type="repeat" description="WD" evidence="3">
    <location>
        <begin position="189"/>
        <end position="230"/>
    </location>
</feature>
<dbReference type="Pfam" id="PF00400">
    <property type="entry name" value="WD40"/>
    <property type="match status" value="4"/>
</dbReference>
<feature type="domain" description="Anaphase-promoting complex subunit 4-like WD40" evidence="5">
    <location>
        <begin position="247"/>
        <end position="336"/>
    </location>
</feature>
<keyword evidence="1 3" id="KW-0853">WD repeat</keyword>
<dbReference type="PROSITE" id="PS50294">
    <property type="entry name" value="WD_REPEATS_REGION"/>
    <property type="match status" value="3"/>
</dbReference>
<dbReference type="InterPro" id="IPR024977">
    <property type="entry name" value="Apc4-like_WD40_dom"/>
</dbReference>
<reference evidence="6" key="2">
    <citation type="submission" date="2022-10" db="EMBL/GenBank/DDBJ databases">
        <authorList>
            <consortium name="ENA_rothamsted_submissions"/>
            <consortium name="culmorum"/>
            <person name="King R."/>
        </authorList>
    </citation>
    <scope>NUCLEOTIDE SEQUENCE</scope>
</reference>
<dbReference type="PROSITE" id="PS50082">
    <property type="entry name" value="WD_REPEATS_2"/>
    <property type="match status" value="4"/>
</dbReference>
<evidence type="ECO:0000259" key="5">
    <source>
        <dbReference type="Pfam" id="PF12894"/>
    </source>
</evidence>
<dbReference type="AlphaFoldDB" id="A0A9N9W8D4"/>
<dbReference type="InterPro" id="IPR036322">
    <property type="entry name" value="WD40_repeat_dom_sf"/>
</dbReference>
<keyword evidence="2" id="KW-0677">Repeat</keyword>
<dbReference type="Proteomes" id="UP001153714">
    <property type="component" value="Chromosome 12"/>
</dbReference>
<dbReference type="PANTHER" id="PTHR19857:SF8">
    <property type="entry name" value="ANGIO-ASSOCIATED MIGRATORY CELL PROTEIN"/>
    <property type="match status" value="1"/>
</dbReference>
<dbReference type="PANTHER" id="PTHR19857">
    <property type="entry name" value="MITOCHONDRIAL DIVISION PROTEIN 1-RELATED"/>
    <property type="match status" value="1"/>
</dbReference>
<feature type="repeat" description="WD" evidence="3">
    <location>
        <begin position="61"/>
        <end position="102"/>
    </location>
</feature>